<keyword evidence="2" id="KW-1185">Reference proteome</keyword>
<dbReference type="Proteomes" id="UP001218188">
    <property type="component" value="Unassembled WGS sequence"/>
</dbReference>
<gene>
    <name evidence="1" type="ORF">C8F04DRAFT_974141</name>
</gene>
<feature type="non-terminal residue" evidence="1">
    <location>
        <position position="1"/>
    </location>
</feature>
<sequence>VLQQLALRVHAYMRSQLDLLEEHHAITPAFPRTAFSSAEFTFGNSHLHTRRNPHDALHGLRAITILGDYDICVCVIPADNIAVQCPPGTTVFIAGCVKDYYFTKVGKKETCYLFQQYFDASVQRWIDHGFRSDVKYEAEATFEEIATVETNMANRVPLTMKLFGRLHEIHA</sequence>
<organism evidence="1 2">
    <name type="scientific">Mycena alexandri</name>
    <dbReference type="NCBI Taxonomy" id="1745969"/>
    <lineage>
        <taxon>Eukaryota</taxon>
        <taxon>Fungi</taxon>
        <taxon>Dikarya</taxon>
        <taxon>Basidiomycota</taxon>
        <taxon>Agaricomycotina</taxon>
        <taxon>Agaricomycetes</taxon>
        <taxon>Agaricomycetidae</taxon>
        <taxon>Agaricales</taxon>
        <taxon>Marasmiineae</taxon>
        <taxon>Mycenaceae</taxon>
        <taxon>Mycena</taxon>
    </lineage>
</organism>
<proteinExistence type="predicted"/>
<protein>
    <submittedName>
        <fullName evidence="1">Uncharacterized protein</fullName>
    </submittedName>
</protein>
<evidence type="ECO:0000313" key="2">
    <source>
        <dbReference type="Proteomes" id="UP001218188"/>
    </source>
</evidence>
<dbReference type="AlphaFoldDB" id="A0AAD6S3I4"/>
<accession>A0AAD6S3I4</accession>
<comment type="caution">
    <text evidence="1">The sequence shown here is derived from an EMBL/GenBank/DDBJ whole genome shotgun (WGS) entry which is preliminary data.</text>
</comment>
<dbReference type="EMBL" id="JARJCM010000259">
    <property type="protein sequence ID" value="KAJ7020554.1"/>
    <property type="molecule type" value="Genomic_DNA"/>
</dbReference>
<name>A0AAD6S3I4_9AGAR</name>
<reference evidence="1" key="1">
    <citation type="submission" date="2023-03" db="EMBL/GenBank/DDBJ databases">
        <title>Massive genome expansion in bonnet fungi (Mycena s.s.) driven by repeated elements and novel gene families across ecological guilds.</title>
        <authorList>
            <consortium name="Lawrence Berkeley National Laboratory"/>
            <person name="Harder C.B."/>
            <person name="Miyauchi S."/>
            <person name="Viragh M."/>
            <person name="Kuo A."/>
            <person name="Thoen E."/>
            <person name="Andreopoulos B."/>
            <person name="Lu D."/>
            <person name="Skrede I."/>
            <person name="Drula E."/>
            <person name="Henrissat B."/>
            <person name="Morin E."/>
            <person name="Kohler A."/>
            <person name="Barry K."/>
            <person name="LaButti K."/>
            <person name="Morin E."/>
            <person name="Salamov A."/>
            <person name="Lipzen A."/>
            <person name="Mereny Z."/>
            <person name="Hegedus B."/>
            <person name="Baldrian P."/>
            <person name="Stursova M."/>
            <person name="Weitz H."/>
            <person name="Taylor A."/>
            <person name="Grigoriev I.V."/>
            <person name="Nagy L.G."/>
            <person name="Martin F."/>
            <person name="Kauserud H."/>
        </authorList>
    </citation>
    <scope>NUCLEOTIDE SEQUENCE</scope>
    <source>
        <strain evidence="1">CBHHK200</strain>
    </source>
</reference>
<evidence type="ECO:0000313" key="1">
    <source>
        <dbReference type="EMBL" id="KAJ7020554.1"/>
    </source>
</evidence>